<comment type="caution">
    <text evidence="2">The sequence shown here is derived from an EMBL/GenBank/DDBJ whole genome shotgun (WGS) entry which is preliminary data.</text>
</comment>
<name>A0A2H5Y946_9CHLR</name>
<evidence type="ECO:0000313" key="2">
    <source>
        <dbReference type="EMBL" id="GBD09947.1"/>
    </source>
</evidence>
<dbReference type="Proteomes" id="UP000236642">
    <property type="component" value="Unassembled WGS sequence"/>
</dbReference>
<dbReference type="InterPro" id="IPR037171">
    <property type="entry name" value="NagB/RpiA_transferase-like"/>
</dbReference>
<dbReference type="PANTHER" id="PTHR43682">
    <property type="entry name" value="LACTATE UTILIZATION PROTEIN C"/>
    <property type="match status" value="1"/>
</dbReference>
<dbReference type="Pfam" id="PF02589">
    <property type="entry name" value="LUD_dom"/>
    <property type="match status" value="1"/>
</dbReference>
<dbReference type="PANTHER" id="PTHR43682:SF1">
    <property type="entry name" value="LACTATE UTILIZATION PROTEIN C"/>
    <property type="match status" value="1"/>
</dbReference>
<accession>A0A2H5Y946</accession>
<proteinExistence type="predicted"/>
<reference evidence="3" key="1">
    <citation type="submission" date="2017-09" db="EMBL/GenBank/DDBJ databases">
        <title>Metaegenomics of thermophilic ammonia-oxidizing enrichment culture.</title>
        <authorList>
            <person name="Kato S."/>
            <person name="Suzuki K."/>
        </authorList>
    </citation>
    <scope>NUCLEOTIDE SEQUENCE [LARGE SCALE GENOMIC DNA]</scope>
</reference>
<dbReference type="EMBL" id="BEHY01000085">
    <property type="protein sequence ID" value="GBD09947.1"/>
    <property type="molecule type" value="Genomic_DNA"/>
</dbReference>
<evidence type="ECO:0000313" key="3">
    <source>
        <dbReference type="Proteomes" id="UP000236642"/>
    </source>
</evidence>
<protein>
    <submittedName>
        <fullName evidence="2">Lactate utilization protein C</fullName>
    </submittedName>
</protein>
<dbReference type="AlphaFoldDB" id="A0A2H5Y946"/>
<gene>
    <name evidence="2" type="primary">lutC</name>
    <name evidence="2" type="ORF">HRbin22_02209</name>
</gene>
<dbReference type="InterPro" id="IPR024185">
    <property type="entry name" value="FTHF_cligase-like_sf"/>
</dbReference>
<feature type="domain" description="LUD" evidence="1">
    <location>
        <begin position="118"/>
        <end position="226"/>
    </location>
</feature>
<dbReference type="Gene3D" id="3.40.50.10420">
    <property type="entry name" value="NagB/RpiA/CoA transferase-like"/>
    <property type="match status" value="1"/>
</dbReference>
<sequence length="230" mass="24381">MNHPVLEAVRRRVTHRAVPLEPAPALPLDAPPGSEAAVQRLWASWAGIGVQAARCATEAEAIREVIGRLRERKVRHVLTDARTARSYPGLIPALEDAGLTVMSGNLPREEGPRYLGLGRWATAEAGITDVVAAFADTGTLWVAGGAGGMRCASLLPPVHIALVRRAQVFPCLAAWLAEARASGALMEWVEESSAMIAITGPSRTSDIEKTLTLGVHGPKEVIALLIEEAG</sequence>
<evidence type="ECO:0000259" key="1">
    <source>
        <dbReference type="Pfam" id="PF02589"/>
    </source>
</evidence>
<organism evidence="2 3">
    <name type="scientific">Candidatus Thermoflexus japonica</name>
    <dbReference type="NCBI Taxonomy" id="2035417"/>
    <lineage>
        <taxon>Bacteria</taxon>
        <taxon>Bacillati</taxon>
        <taxon>Chloroflexota</taxon>
        <taxon>Thermoflexia</taxon>
        <taxon>Thermoflexales</taxon>
        <taxon>Thermoflexaceae</taxon>
        <taxon>Thermoflexus</taxon>
    </lineage>
</organism>
<dbReference type="SUPFAM" id="SSF100950">
    <property type="entry name" value="NagB/RpiA/CoA transferase-like"/>
    <property type="match status" value="1"/>
</dbReference>
<dbReference type="InterPro" id="IPR003741">
    <property type="entry name" value="LUD_dom"/>
</dbReference>